<accession>A0A6A5RYF6</accession>
<dbReference type="Proteomes" id="UP000800082">
    <property type="component" value="Unassembled WGS sequence"/>
</dbReference>
<evidence type="ECO:0008006" key="4">
    <source>
        <dbReference type="Google" id="ProtNLM"/>
    </source>
</evidence>
<protein>
    <recommendedName>
        <fullName evidence="4">Major facilitator superfamily (MFS) profile domain-containing protein</fullName>
    </recommendedName>
</protein>
<feature type="chain" id="PRO_5025499559" description="Major facilitator superfamily (MFS) profile domain-containing protein" evidence="1">
    <location>
        <begin position="26"/>
        <end position="70"/>
    </location>
</feature>
<organism evidence="2 3">
    <name type="scientific">Didymella exigua CBS 183.55</name>
    <dbReference type="NCBI Taxonomy" id="1150837"/>
    <lineage>
        <taxon>Eukaryota</taxon>
        <taxon>Fungi</taxon>
        <taxon>Dikarya</taxon>
        <taxon>Ascomycota</taxon>
        <taxon>Pezizomycotina</taxon>
        <taxon>Dothideomycetes</taxon>
        <taxon>Pleosporomycetidae</taxon>
        <taxon>Pleosporales</taxon>
        <taxon>Pleosporineae</taxon>
        <taxon>Didymellaceae</taxon>
        <taxon>Didymella</taxon>
    </lineage>
</organism>
<dbReference type="AlphaFoldDB" id="A0A6A5RYF6"/>
<sequence>MTALTAAFAPPLLLLGLLQISMTLSDTAVMPSLLALAPDLTWQRRWIVSFAARPLMPLPATTLIADIVNQ</sequence>
<reference evidence="2" key="1">
    <citation type="journal article" date="2020" name="Stud. Mycol.">
        <title>101 Dothideomycetes genomes: a test case for predicting lifestyles and emergence of pathogens.</title>
        <authorList>
            <person name="Haridas S."/>
            <person name="Albert R."/>
            <person name="Binder M."/>
            <person name="Bloem J."/>
            <person name="Labutti K."/>
            <person name="Salamov A."/>
            <person name="Andreopoulos B."/>
            <person name="Baker S."/>
            <person name="Barry K."/>
            <person name="Bills G."/>
            <person name="Bluhm B."/>
            <person name="Cannon C."/>
            <person name="Castanera R."/>
            <person name="Culley D."/>
            <person name="Daum C."/>
            <person name="Ezra D."/>
            <person name="Gonzalez J."/>
            <person name="Henrissat B."/>
            <person name="Kuo A."/>
            <person name="Liang C."/>
            <person name="Lipzen A."/>
            <person name="Lutzoni F."/>
            <person name="Magnuson J."/>
            <person name="Mondo S."/>
            <person name="Nolan M."/>
            <person name="Ohm R."/>
            <person name="Pangilinan J."/>
            <person name="Park H.-J."/>
            <person name="Ramirez L."/>
            <person name="Alfaro M."/>
            <person name="Sun H."/>
            <person name="Tritt A."/>
            <person name="Yoshinaga Y."/>
            <person name="Zwiers L.-H."/>
            <person name="Turgeon B."/>
            <person name="Goodwin S."/>
            <person name="Spatafora J."/>
            <person name="Crous P."/>
            <person name="Grigoriev I."/>
        </authorList>
    </citation>
    <scope>NUCLEOTIDE SEQUENCE</scope>
    <source>
        <strain evidence="2">CBS 183.55</strain>
    </source>
</reference>
<evidence type="ECO:0000313" key="2">
    <source>
        <dbReference type="EMBL" id="KAF1930287.1"/>
    </source>
</evidence>
<evidence type="ECO:0000256" key="1">
    <source>
        <dbReference type="SAM" id="SignalP"/>
    </source>
</evidence>
<evidence type="ECO:0000313" key="3">
    <source>
        <dbReference type="Proteomes" id="UP000800082"/>
    </source>
</evidence>
<proteinExistence type="predicted"/>
<gene>
    <name evidence="2" type="ORF">M421DRAFT_418602</name>
</gene>
<dbReference type="EMBL" id="ML978963">
    <property type="protein sequence ID" value="KAF1930287.1"/>
    <property type="molecule type" value="Genomic_DNA"/>
</dbReference>
<dbReference type="RefSeq" id="XP_033450535.1">
    <property type="nucleotide sequence ID" value="XM_033591848.1"/>
</dbReference>
<feature type="signal peptide" evidence="1">
    <location>
        <begin position="1"/>
        <end position="25"/>
    </location>
</feature>
<keyword evidence="3" id="KW-1185">Reference proteome</keyword>
<dbReference type="GeneID" id="54349516"/>
<keyword evidence="1" id="KW-0732">Signal</keyword>
<name>A0A6A5RYF6_9PLEO</name>